<protein>
    <submittedName>
        <fullName evidence="2">Uncharacterized protein</fullName>
    </submittedName>
</protein>
<accession>A0ABU5AF71</accession>
<evidence type="ECO:0000313" key="3">
    <source>
        <dbReference type="Proteomes" id="UP001285154"/>
    </source>
</evidence>
<sequence>MAGDRLRIVMSSIMRRRRGLNSTISLLLFSRLRFNSRNPSKQKRHPQTDPPNAALAASFNPFSRLNVHEP</sequence>
<evidence type="ECO:0000313" key="2">
    <source>
        <dbReference type="EMBL" id="MDX8535896.1"/>
    </source>
</evidence>
<reference evidence="2 3" key="1">
    <citation type="submission" date="2023-08" db="EMBL/GenBank/DDBJ databases">
        <title>Implementing the SeqCode for naming new Mesorhizobium species isolated from Vachellia karroo root nodules.</title>
        <authorList>
            <person name="Van Lill M."/>
        </authorList>
    </citation>
    <scope>NUCLEOTIDE SEQUENCE [LARGE SCALE GENOMIC DNA]</scope>
    <source>
        <strain evidence="2 3">VK25D</strain>
    </source>
</reference>
<dbReference type="Proteomes" id="UP001285154">
    <property type="component" value="Unassembled WGS sequence"/>
</dbReference>
<name>A0ABU5AF71_9HYPH</name>
<evidence type="ECO:0000256" key="1">
    <source>
        <dbReference type="SAM" id="MobiDB-lite"/>
    </source>
</evidence>
<gene>
    <name evidence="2" type="ORF">RFM42_33490</name>
</gene>
<comment type="caution">
    <text evidence="2">The sequence shown here is derived from an EMBL/GenBank/DDBJ whole genome shotgun (WGS) entry which is preliminary data.</text>
</comment>
<proteinExistence type="predicted"/>
<organism evidence="2 3">
    <name type="scientific">Mesorhizobium vachelliae</name>
    <dbReference type="NCBI Taxonomy" id="3072309"/>
    <lineage>
        <taxon>Bacteria</taxon>
        <taxon>Pseudomonadati</taxon>
        <taxon>Pseudomonadota</taxon>
        <taxon>Alphaproteobacteria</taxon>
        <taxon>Hyphomicrobiales</taxon>
        <taxon>Phyllobacteriaceae</taxon>
        <taxon>Mesorhizobium</taxon>
    </lineage>
</organism>
<feature type="region of interest" description="Disordered" evidence="1">
    <location>
        <begin position="35"/>
        <end position="70"/>
    </location>
</feature>
<keyword evidence="3" id="KW-1185">Reference proteome</keyword>
<dbReference type="EMBL" id="JAVIIQ010000036">
    <property type="protein sequence ID" value="MDX8535896.1"/>
    <property type="molecule type" value="Genomic_DNA"/>
</dbReference>
<dbReference type="RefSeq" id="WP_320253449.1">
    <property type="nucleotide sequence ID" value="NZ_JAVIIQ010000036.1"/>
</dbReference>